<evidence type="ECO:0000256" key="1">
    <source>
        <dbReference type="SAM" id="MobiDB-lite"/>
    </source>
</evidence>
<proteinExistence type="predicted"/>
<sequence length="81" mass="8759">MAVVPSKNKLKMGSAGRYYGAYLIYDVANSCLATLHAKMPSPLDVTRANPPSPVHVQNPHETTTTTQFDKLSGINLKGEKS</sequence>
<name>A0A834KN63_VESGE</name>
<dbReference type="Proteomes" id="UP000617340">
    <property type="component" value="Unassembled WGS sequence"/>
</dbReference>
<organism evidence="2 3">
    <name type="scientific">Vespula germanica</name>
    <name type="common">German yellow jacket</name>
    <name type="synonym">Paravespula germanica</name>
    <dbReference type="NCBI Taxonomy" id="30212"/>
    <lineage>
        <taxon>Eukaryota</taxon>
        <taxon>Metazoa</taxon>
        <taxon>Ecdysozoa</taxon>
        <taxon>Arthropoda</taxon>
        <taxon>Hexapoda</taxon>
        <taxon>Insecta</taxon>
        <taxon>Pterygota</taxon>
        <taxon>Neoptera</taxon>
        <taxon>Endopterygota</taxon>
        <taxon>Hymenoptera</taxon>
        <taxon>Apocrita</taxon>
        <taxon>Aculeata</taxon>
        <taxon>Vespoidea</taxon>
        <taxon>Vespidae</taxon>
        <taxon>Vespinae</taxon>
        <taxon>Vespula</taxon>
    </lineage>
</organism>
<dbReference type="AlphaFoldDB" id="A0A834KN63"/>
<feature type="region of interest" description="Disordered" evidence="1">
    <location>
        <begin position="44"/>
        <end position="81"/>
    </location>
</feature>
<comment type="caution">
    <text evidence="2">The sequence shown here is derived from an EMBL/GenBank/DDBJ whole genome shotgun (WGS) entry which is preliminary data.</text>
</comment>
<evidence type="ECO:0000313" key="2">
    <source>
        <dbReference type="EMBL" id="KAF7409851.1"/>
    </source>
</evidence>
<dbReference type="EMBL" id="JACSDZ010000003">
    <property type="protein sequence ID" value="KAF7409851.1"/>
    <property type="molecule type" value="Genomic_DNA"/>
</dbReference>
<gene>
    <name evidence="2" type="ORF">HZH68_004232</name>
</gene>
<accession>A0A834KN63</accession>
<evidence type="ECO:0000313" key="3">
    <source>
        <dbReference type="Proteomes" id="UP000617340"/>
    </source>
</evidence>
<keyword evidence="3" id="KW-1185">Reference proteome</keyword>
<reference evidence="2" key="1">
    <citation type="journal article" date="2020" name="G3 (Bethesda)">
        <title>High-Quality Assemblies for Three Invasive Social Wasps from the &lt;i&gt;Vespula&lt;/i&gt; Genus.</title>
        <authorList>
            <person name="Harrop T.W.R."/>
            <person name="Guhlin J."/>
            <person name="McLaughlin G.M."/>
            <person name="Permina E."/>
            <person name="Stockwell P."/>
            <person name="Gilligan J."/>
            <person name="Le Lec M.F."/>
            <person name="Gruber M.A.M."/>
            <person name="Quinn O."/>
            <person name="Lovegrove M."/>
            <person name="Duncan E.J."/>
            <person name="Remnant E.J."/>
            <person name="Van Eeckhoven J."/>
            <person name="Graham B."/>
            <person name="Knapp R.A."/>
            <person name="Langford K.W."/>
            <person name="Kronenberg Z."/>
            <person name="Press M.O."/>
            <person name="Eacker S.M."/>
            <person name="Wilson-Rankin E.E."/>
            <person name="Purcell J."/>
            <person name="Lester P.J."/>
            <person name="Dearden P.K."/>
        </authorList>
    </citation>
    <scope>NUCLEOTIDE SEQUENCE</scope>
    <source>
        <strain evidence="2">Linc-1</strain>
    </source>
</reference>
<protein>
    <submittedName>
        <fullName evidence="2">Uncharacterized protein</fullName>
    </submittedName>
</protein>
<feature type="compositionally biased region" description="Polar residues" evidence="1">
    <location>
        <begin position="59"/>
        <end position="69"/>
    </location>
</feature>